<evidence type="ECO:0000313" key="4">
    <source>
        <dbReference type="Proteomes" id="UP000185511"/>
    </source>
</evidence>
<proteinExistence type="predicted"/>
<feature type="domain" description="DUF397" evidence="2">
    <location>
        <begin position="8"/>
        <end position="60"/>
    </location>
</feature>
<organism evidence="3 4">
    <name type="scientific">Actinoalloteichus fjordicus</name>
    <dbReference type="NCBI Taxonomy" id="1612552"/>
    <lineage>
        <taxon>Bacteria</taxon>
        <taxon>Bacillati</taxon>
        <taxon>Actinomycetota</taxon>
        <taxon>Actinomycetes</taxon>
        <taxon>Pseudonocardiales</taxon>
        <taxon>Pseudonocardiaceae</taxon>
        <taxon>Actinoalloteichus</taxon>
    </lineage>
</organism>
<dbReference type="Proteomes" id="UP000185511">
    <property type="component" value="Chromosome"/>
</dbReference>
<dbReference type="Pfam" id="PF04149">
    <property type="entry name" value="DUF397"/>
    <property type="match status" value="1"/>
</dbReference>
<dbReference type="AlphaFoldDB" id="A0AAC9LET6"/>
<reference evidence="4" key="1">
    <citation type="submission" date="2016-06" db="EMBL/GenBank/DDBJ databases">
        <title>Complete genome sequence of Actinoalloteichus fjordicus DSM 46855 (=ADI127-17), type strain of the new species Actinoalloteichus fjordicus.</title>
        <authorList>
            <person name="Ruckert C."/>
            <person name="Nouioui I."/>
            <person name="Willmese J."/>
            <person name="van Wezel G."/>
            <person name="Klenk H.-P."/>
            <person name="Kalinowski J."/>
            <person name="Zotchev S.B."/>
        </authorList>
    </citation>
    <scope>NUCLEOTIDE SEQUENCE [LARGE SCALE GENOMIC DNA]</scope>
    <source>
        <strain evidence="4">ADI127-7</strain>
    </source>
</reference>
<feature type="region of interest" description="Disordered" evidence="1">
    <location>
        <begin position="1"/>
        <end position="24"/>
    </location>
</feature>
<evidence type="ECO:0000256" key="1">
    <source>
        <dbReference type="SAM" id="MobiDB-lite"/>
    </source>
</evidence>
<name>A0AAC9LET6_9PSEU</name>
<dbReference type="EMBL" id="CP016076">
    <property type="protein sequence ID" value="APU16623.1"/>
    <property type="molecule type" value="Genomic_DNA"/>
</dbReference>
<gene>
    <name evidence="3" type="ORF">UA74_23025</name>
</gene>
<protein>
    <submittedName>
        <fullName evidence="3">DUF397 family protein</fullName>
    </submittedName>
</protein>
<dbReference type="KEGG" id="acad:UA74_23025"/>
<dbReference type="InterPro" id="IPR007278">
    <property type="entry name" value="DUF397"/>
</dbReference>
<dbReference type="RefSeq" id="WP_075742134.1">
    <property type="nucleotide sequence ID" value="NZ_CP016076.1"/>
</dbReference>
<evidence type="ECO:0000259" key="2">
    <source>
        <dbReference type="Pfam" id="PF04149"/>
    </source>
</evidence>
<sequence>MTTLQPSGWRKSSRSNGQGGACVEVGSAPGTVGIRDSKNPTGGTLVVDRAVFTVFLAAIRDR</sequence>
<keyword evidence="4" id="KW-1185">Reference proteome</keyword>
<evidence type="ECO:0000313" key="3">
    <source>
        <dbReference type="EMBL" id="APU16623.1"/>
    </source>
</evidence>
<accession>A0AAC9LET6</accession>